<gene>
    <name evidence="1" type="ORF">HNR40_010605</name>
</gene>
<dbReference type="InterPro" id="IPR036396">
    <property type="entry name" value="Cyt_P450_sf"/>
</dbReference>
<evidence type="ECO:0000313" key="2">
    <source>
        <dbReference type="Proteomes" id="UP000568380"/>
    </source>
</evidence>
<dbReference type="GO" id="GO:0016705">
    <property type="term" value="F:oxidoreductase activity, acting on paired donors, with incorporation or reduction of molecular oxygen"/>
    <property type="evidence" value="ECO:0007669"/>
    <property type="project" value="InterPro"/>
</dbReference>
<dbReference type="GO" id="GO:0005506">
    <property type="term" value="F:iron ion binding"/>
    <property type="evidence" value="ECO:0007669"/>
    <property type="project" value="InterPro"/>
</dbReference>
<dbReference type="GO" id="GO:0020037">
    <property type="term" value="F:heme binding"/>
    <property type="evidence" value="ECO:0007669"/>
    <property type="project" value="InterPro"/>
</dbReference>
<keyword evidence="2" id="KW-1185">Reference proteome</keyword>
<dbReference type="Proteomes" id="UP000568380">
    <property type="component" value="Unassembled WGS sequence"/>
</dbReference>
<evidence type="ECO:0000313" key="1">
    <source>
        <dbReference type="EMBL" id="MBB5085091.1"/>
    </source>
</evidence>
<organism evidence="1 2">
    <name type="scientific">Nonomuraea endophytica</name>
    <dbReference type="NCBI Taxonomy" id="714136"/>
    <lineage>
        <taxon>Bacteria</taxon>
        <taxon>Bacillati</taxon>
        <taxon>Actinomycetota</taxon>
        <taxon>Actinomycetes</taxon>
        <taxon>Streptosporangiales</taxon>
        <taxon>Streptosporangiaceae</taxon>
        <taxon>Nonomuraea</taxon>
    </lineage>
</organism>
<dbReference type="RefSeq" id="WP_184976234.1">
    <property type="nucleotide sequence ID" value="NZ_JACHIN010000031.1"/>
</dbReference>
<accession>A0A7W8EMW2</accession>
<name>A0A7W8EMW2_9ACTN</name>
<dbReference type="AlphaFoldDB" id="A0A7W8EMW2"/>
<reference evidence="1 2" key="1">
    <citation type="submission" date="2020-08" db="EMBL/GenBank/DDBJ databases">
        <title>Genomic Encyclopedia of Type Strains, Phase IV (KMG-IV): sequencing the most valuable type-strain genomes for metagenomic binning, comparative biology and taxonomic classification.</title>
        <authorList>
            <person name="Goeker M."/>
        </authorList>
    </citation>
    <scope>NUCLEOTIDE SEQUENCE [LARGE SCALE GENOMIC DNA]</scope>
    <source>
        <strain evidence="1 2">DSM 45385</strain>
    </source>
</reference>
<dbReference type="EMBL" id="JACHIN010000031">
    <property type="protein sequence ID" value="MBB5085091.1"/>
    <property type="molecule type" value="Genomic_DNA"/>
</dbReference>
<protein>
    <submittedName>
        <fullName evidence="1">Cytochrome P450</fullName>
    </submittedName>
</protein>
<dbReference type="Gene3D" id="1.10.630.10">
    <property type="entry name" value="Cytochrome P450"/>
    <property type="match status" value="1"/>
</dbReference>
<dbReference type="GO" id="GO:0004497">
    <property type="term" value="F:monooxygenase activity"/>
    <property type="evidence" value="ECO:0007669"/>
    <property type="project" value="InterPro"/>
</dbReference>
<sequence length="77" mass="8383">MQVKTPFGGPAYVICHYEDVRRVLADPARFSSAMTSFPGYGQMNADELAKMQAGQLIGFDRPSTRGCLSQHGSCLRG</sequence>
<proteinExistence type="predicted"/>
<comment type="caution">
    <text evidence="1">The sequence shown here is derived from an EMBL/GenBank/DDBJ whole genome shotgun (WGS) entry which is preliminary data.</text>
</comment>